<dbReference type="InterPro" id="IPR051011">
    <property type="entry name" value="Metal_resp_trans_reg"/>
</dbReference>
<feature type="domain" description="HTH arsR-type" evidence="5">
    <location>
        <begin position="29"/>
        <end position="122"/>
    </location>
</feature>
<dbReference type="GO" id="GO:0046686">
    <property type="term" value="P:response to cadmium ion"/>
    <property type="evidence" value="ECO:0007669"/>
    <property type="project" value="UniProtKB-KW"/>
</dbReference>
<dbReference type="NCBIfam" id="NF033788">
    <property type="entry name" value="HTH_metalloreg"/>
    <property type="match status" value="1"/>
</dbReference>
<dbReference type="Proteomes" id="UP000277999">
    <property type="component" value="Unassembled WGS sequence"/>
</dbReference>
<proteinExistence type="predicted"/>
<comment type="caution">
    <text evidence="6">The sequence shown here is derived from an EMBL/GenBank/DDBJ whole genome shotgun (WGS) entry which is preliminary data.</text>
</comment>
<dbReference type="PANTHER" id="PTHR43132">
    <property type="entry name" value="ARSENICAL RESISTANCE OPERON REPRESSOR ARSR-RELATED"/>
    <property type="match status" value="1"/>
</dbReference>
<dbReference type="SMART" id="SM00418">
    <property type="entry name" value="HTH_ARSR"/>
    <property type="match status" value="1"/>
</dbReference>
<keyword evidence="3" id="KW-0804">Transcription</keyword>
<organism evidence="6 7">
    <name type="scientific">Clostridium autoethanogenum</name>
    <dbReference type="NCBI Taxonomy" id="84023"/>
    <lineage>
        <taxon>Bacteria</taxon>
        <taxon>Bacillati</taxon>
        <taxon>Bacillota</taxon>
        <taxon>Clostridia</taxon>
        <taxon>Eubacteriales</taxon>
        <taxon>Clostridiaceae</taxon>
        <taxon>Clostridium</taxon>
    </lineage>
</organism>
<evidence type="ECO:0000256" key="3">
    <source>
        <dbReference type="ARBA" id="ARBA00023163"/>
    </source>
</evidence>
<accession>A0A3M0S522</accession>
<dbReference type="GO" id="GO:0003700">
    <property type="term" value="F:DNA-binding transcription factor activity"/>
    <property type="evidence" value="ECO:0007669"/>
    <property type="project" value="InterPro"/>
</dbReference>
<reference evidence="6 7" key="1">
    <citation type="submission" date="2018-10" db="EMBL/GenBank/DDBJ databases">
        <title>Genome-centric metagenomics revealed C2 chemical producing, CO utilizing Clostridium with novel acetogenic gene cluster.</title>
        <authorList>
            <person name="Kang H."/>
            <person name="Park B."/>
            <person name="Choi I.G."/>
            <person name="Chang I.S."/>
        </authorList>
    </citation>
    <scope>NUCLEOTIDE SEQUENCE [LARGE SCALE GENOMIC DNA]</scope>
    <source>
        <strain evidence="6 7">H21-9</strain>
    </source>
</reference>
<dbReference type="PROSITE" id="PS50987">
    <property type="entry name" value="HTH_ARSR_2"/>
    <property type="match status" value="1"/>
</dbReference>
<dbReference type="PROSITE" id="PS00846">
    <property type="entry name" value="HTH_ARSR_1"/>
    <property type="match status" value="1"/>
</dbReference>
<keyword evidence="4" id="KW-0105">Cadmium resistance</keyword>
<dbReference type="InterPro" id="IPR018334">
    <property type="entry name" value="ArsR_HTH"/>
</dbReference>
<evidence type="ECO:0000256" key="2">
    <source>
        <dbReference type="ARBA" id="ARBA00023125"/>
    </source>
</evidence>
<dbReference type="InterPro" id="IPR036388">
    <property type="entry name" value="WH-like_DNA-bd_sf"/>
</dbReference>
<dbReference type="RefSeq" id="WP_122060062.1">
    <property type="nucleotide sequence ID" value="NZ_RFAQ01000102.1"/>
</dbReference>
<dbReference type="PRINTS" id="PR00778">
    <property type="entry name" value="HTHARSR"/>
</dbReference>
<keyword evidence="2" id="KW-0238">DNA-binding</keyword>
<sequence>MNCDKENIEVCSCNIIHEDIVNMAKENITNATSICNMAEFFKVLNDPTRLKIINALMLSEMCVCDICAVLGMSQPAISHHLKVLRQSKLIKYRRDGKITYYSLDDEHIKPIFNQCLDHVDGK</sequence>
<evidence type="ECO:0000259" key="5">
    <source>
        <dbReference type="PROSITE" id="PS50987"/>
    </source>
</evidence>
<evidence type="ECO:0000256" key="4">
    <source>
        <dbReference type="ARBA" id="ARBA00043263"/>
    </source>
</evidence>
<dbReference type="GO" id="GO:0003677">
    <property type="term" value="F:DNA binding"/>
    <property type="evidence" value="ECO:0007669"/>
    <property type="project" value="UniProtKB-KW"/>
</dbReference>
<dbReference type="InterPro" id="IPR036390">
    <property type="entry name" value="WH_DNA-bd_sf"/>
</dbReference>
<keyword evidence="1" id="KW-0805">Transcription regulation</keyword>
<dbReference type="SUPFAM" id="SSF46785">
    <property type="entry name" value="Winged helix' DNA-binding domain"/>
    <property type="match status" value="1"/>
</dbReference>
<name>A0A3M0S522_9CLOT</name>
<evidence type="ECO:0000256" key="1">
    <source>
        <dbReference type="ARBA" id="ARBA00023015"/>
    </source>
</evidence>
<dbReference type="Gene3D" id="1.10.10.10">
    <property type="entry name" value="Winged helix-like DNA-binding domain superfamily/Winged helix DNA-binding domain"/>
    <property type="match status" value="1"/>
</dbReference>
<dbReference type="PANTHER" id="PTHR43132:SF6">
    <property type="entry name" value="HTH-TYPE TRANSCRIPTIONAL REPRESSOR CZRA"/>
    <property type="match status" value="1"/>
</dbReference>
<evidence type="ECO:0000313" key="6">
    <source>
        <dbReference type="EMBL" id="RMC93425.1"/>
    </source>
</evidence>
<protein>
    <submittedName>
        <fullName evidence="6">ArsR family transcriptional regulator</fullName>
    </submittedName>
</protein>
<dbReference type="CDD" id="cd00090">
    <property type="entry name" value="HTH_ARSR"/>
    <property type="match status" value="1"/>
</dbReference>
<dbReference type="InterPro" id="IPR001845">
    <property type="entry name" value="HTH_ArsR_DNA-bd_dom"/>
</dbReference>
<gene>
    <name evidence="6" type="ORF">D9O40_17880</name>
</gene>
<dbReference type="AlphaFoldDB" id="A0A3M0S522"/>
<dbReference type="Pfam" id="PF01022">
    <property type="entry name" value="HTH_5"/>
    <property type="match status" value="1"/>
</dbReference>
<dbReference type="EMBL" id="RFAQ01000102">
    <property type="protein sequence ID" value="RMC93425.1"/>
    <property type="molecule type" value="Genomic_DNA"/>
</dbReference>
<dbReference type="InterPro" id="IPR011991">
    <property type="entry name" value="ArsR-like_HTH"/>
</dbReference>
<evidence type="ECO:0000313" key="7">
    <source>
        <dbReference type="Proteomes" id="UP000277999"/>
    </source>
</evidence>